<dbReference type="EMBL" id="CP012173">
    <property type="protein sequence ID" value="AKV77608.1"/>
    <property type="molecule type" value="Genomic_DNA"/>
</dbReference>
<dbReference type="Proteomes" id="UP000029084">
    <property type="component" value="Chromosome"/>
</dbReference>
<dbReference type="InterPro" id="IPR050323">
    <property type="entry name" value="Ribosomal_protein_uL10"/>
</dbReference>
<dbReference type="GO" id="GO:0070180">
    <property type="term" value="F:large ribosomal subunit rRNA binding"/>
    <property type="evidence" value="ECO:0007669"/>
    <property type="project" value="UniProtKB-UniRule"/>
</dbReference>
<dbReference type="Proteomes" id="UP000056255">
    <property type="component" value="Chromosome"/>
</dbReference>
<comment type="subunit">
    <text evidence="6">Part of the 50S ribosomal subunit. Forms part of the ribosomal stalk which helps the ribosome interact with GTP-bound translation factors. Forms a heptameric L10(L12)2(L12)2(L12)2 complex, where L10 forms an elongated spine to which the L12 dimers bind in a sequential fashion.</text>
</comment>
<dbReference type="Pfam" id="PF00466">
    <property type="entry name" value="Ribosomal_L10"/>
    <property type="match status" value="1"/>
</dbReference>
<evidence type="ECO:0000256" key="4">
    <source>
        <dbReference type="ARBA" id="ARBA00022980"/>
    </source>
</evidence>
<evidence type="ECO:0000256" key="3">
    <source>
        <dbReference type="ARBA" id="ARBA00022884"/>
    </source>
</evidence>
<dbReference type="AlphaFoldDB" id="A0A088E8X7"/>
<sequence>MSITEERKIPKWKIDEVAELEEKIKNSSTVMIADIQGFPTDKLHEIRKKLRGKAEIKVTKNTLFLIAAKRAGIDVSKIENYITGSNAFIFSNDNPFAISIFLSKFKLKRYPMPGDKADEEVVIPAGDTGMTAGPILSTFGKLKVQTKVQDGKVHVVKDTVIAKPGDPIPPEAAPILQKLGIMPVYVKLKLKAAYHEGLVIPVSELEINLDQYSSMVAEASRNSLALGVEIAYPVPEVLKLTIGKAHMRALALAGESGFLTPDTANSVLSRAVAKAYALVSALGGKVDLGVEVPKQQTVQQEKKEEKKEEEEKKGPSDEDVGGGLSSLFG</sequence>
<dbReference type="EMBL" id="CP012175">
    <property type="protein sequence ID" value="AKV82099.1"/>
    <property type="molecule type" value="Genomic_DNA"/>
</dbReference>
<feature type="domain" description="Large ribosomal subunit protein uL10-like insertion" evidence="8">
    <location>
        <begin position="113"/>
        <end position="181"/>
    </location>
</feature>
<dbReference type="Proteomes" id="UP000062398">
    <property type="component" value="Chromosome"/>
</dbReference>
<dbReference type="EMBL" id="CP012176">
    <property type="protein sequence ID" value="AKV84350.1"/>
    <property type="molecule type" value="Genomic_DNA"/>
</dbReference>
<dbReference type="InterPro" id="IPR043164">
    <property type="entry name" value="Ribosomal_uL10-like_insert_sf"/>
</dbReference>
<dbReference type="PATRIC" id="fig|43687.5.peg.1769"/>
<reference evidence="14 16" key="3">
    <citation type="submission" date="2015-07" db="EMBL/GenBank/DDBJ databases">
        <title>Physiological, transcriptional responses and genome re-sequencing of acid resistant extremely thermoacidophilic Metallosphaera sedula SARC-M1.</title>
        <authorList>
            <person name="Ai C."/>
            <person name="McCarthy S."/>
            <person name="Eckrich V."/>
            <person name="Rudrappa D."/>
            <person name="Qiu G."/>
            <person name="Blum P."/>
        </authorList>
    </citation>
    <scope>NUCLEOTIDE SEQUENCE [LARGE SCALE GENOMIC DNA]</scope>
    <source>
        <strain evidence="14 16">SARC-M1</strain>
    </source>
</reference>
<evidence type="ECO:0000256" key="1">
    <source>
        <dbReference type="ARBA" id="ARBA00008889"/>
    </source>
</evidence>
<name>A0A088E8X7_9CREN</name>
<evidence type="ECO:0000313" key="13">
    <source>
        <dbReference type="EMBL" id="AKV82099.1"/>
    </source>
</evidence>
<dbReference type="OMA" id="DMNPFKL"/>
<accession>A0A088E8X7</accession>
<organism evidence="9 15">
    <name type="scientific">Metallosphaera sedula</name>
    <dbReference type="NCBI Taxonomy" id="43687"/>
    <lineage>
        <taxon>Archaea</taxon>
        <taxon>Thermoproteota</taxon>
        <taxon>Thermoprotei</taxon>
        <taxon>Sulfolobales</taxon>
        <taxon>Sulfolobaceae</taxon>
        <taxon>Metallosphaera</taxon>
    </lineage>
</organism>
<dbReference type="InterPro" id="IPR022909">
    <property type="entry name" value="Ribosomal_uL10_arc"/>
</dbReference>
<dbReference type="EMBL" id="CP012172">
    <property type="protein sequence ID" value="AKV75364.1"/>
    <property type="molecule type" value="Genomic_DNA"/>
</dbReference>
<dbReference type="OrthoDB" id="30930at2157"/>
<reference evidence="9 15" key="1">
    <citation type="journal article" date="2014" name="J. Bacteriol.">
        <title>Role of an Archaeal PitA Transporter in the Copper and Arsenic Resistance of Metallosphaera sedula, an Extreme Thermoacidophile.</title>
        <authorList>
            <person name="McCarthy S."/>
            <person name="Ai C."/>
            <person name="Wheaton G."/>
            <person name="Tevatia R."/>
            <person name="Eckrich V."/>
            <person name="Kelly R."/>
            <person name="Blum P."/>
        </authorList>
    </citation>
    <scope>NUCLEOTIDE SEQUENCE [LARGE SCALE GENOMIC DNA]</scope>
    <source>
        <strain evidence="9 15">CuR1</strain>
    </source>
</reference>
<dbReference type="Gene3D" id="6.10.140.760">
    <property type="match status" value="1"/>
</dbReference>
<dbReference type="InterPro" id="IPR043141">
    <property type="entry name" value="Ribosomal_uL10-like_sf"/>
</dbReference>
<dbReference type="EMBL" id="CP012174">
    <property type="protein sequence ID" value="AKV79854.1"/>
    <property type="molecule type" value="Genomic_DNA"/>
</dbReference>
<dbReference type="Gene3D" id="3.90.105.20">
    <property type="match status" value="1"/>
</dbReference>
<dbReference type="SUPFAM" id="SSF160369">
    <property type="entry name" value="Ribosomal protein L10-like"/>
    <property type="match status" value="1"/>
</dbReference>
<dbReference type="InterPro" id="IPR001790">
    <property type="entry name" value="Ribosomal_uL10"/>
</dbReference>
<evidence type="ECO:0000256" key="7">
    <source>
        <dbReference type="SAM" id="MobiDB-lite"/>
    </source>
</evidence>
<feature type="region of interest" description="Disordered" evidence="7">
    <location>
        <begin position="293"/>
        <end position="329"/>
    </location>
</feature>
<comment type="function">
    <text evidence="6">Forms part of the ribosomal stalk, playing a central role in the interaction of the ribosome with GTP-bound translation factors.</text>
</comment>
<evidence type="ECO:0000256" key="5">
    <source>
        <dbReference type="ARBA" id="ARBA00023274"/>
    </source>
</evidence>
<evidence type="ECO:0000313" key="15">
    <source>
        <dbReference type="Proteomes" id="UP000029084"/>
    </source>
</evidence>
<dbReference type="Proteomes" id="UP000061362">
    <property type="component" value="Chromosome"/>
</dbReference>
<keyword evidence="5 6" id="KW-0687">Ribonucleoprotein</keyword>
<dbReference type="InterPro" id="IPR040637">
    <property type="entry name" value="Ribosomal_uL10-like_insert"/>
</dbReference>
<dbReference type="GO" id="GO:0022625">
    <property type="term" value="C:cytosolic large ribosomal subunit"/>
    <property type="evidence" value="ECO:0007669"/>
    <property type="project" value="TreeGrafter"/>
</dbReference>
<dbReference type="EMBL" id="CP008822">
    <property type="protein sequence ID" value="AIM27775.1"/>
    <property type="molecule type" value="Genomic_DNA"/>
</dbReference>
<evidence type="ECO:0000259" key="8">
    <source>
        <dbReference type="Pfam" id="PF17777"/>
    </source>
</evidence>
<proteinExistence type="inferred from homology"/>
<dbReference type="PANTHER" id="PTHR45699">
    <property type="entry name" value="60S ACIDIC RIBOSOMAL PROTEIN P0"/>
    <property type="match status" value="1"/>
</dbReference>
<evidence type="ECO:0000313" key="20">
    <source>
        <dbReference type="Proteomes" id="UP000068832"/>
    </source>
</evidence>
<dbReference type="GO" id="GO:0003735">
    <property type="term" value="F:structural constituent of ribosome"/>
    <property type="evidence" value="ECO:0007669"/>
    <property type="project" value="TreeGrafter"/>
</dbReference>
<evidence type="ECO:0000313" key="18">
    <source>
        <dbReference type="Proteomes" id="UP000062398"/>
    </source>
</evidence>
<gene>
    <name evidence="6" type="primary">rpl10</name>
    <name evidence="6" type="synonym">rplP0</name>
    <name evidence="9" type="ORF">HA72_1636</name>
    <name evidence="10" type="ORF">MsedA_1664</name>
    <name evidence="11" type="ORF">MsedB_1666</name>
    <name evidence="12" type="ORF">MsedC_1664</name>
    <name evidence="13" type="ORF">MsedD_1665</name>
    <name evidence="14" type="ORF">MsedE_1667</name>
</gene>
<evidence type="ECO:0000256" key="2">
    <source>
        <dbReference type="ARBA" id="ARBA00022730"/>
    </source>
</evidence>
<evidence type="ECO:0000313" key="10">
    <source>
        <dbReference type="EMBL" id="AKV75364.1"/>
    </source>
</evidence>
<comment type="similarity">
    <text evidence="1 6">Belongs to the universal ribosomal protein uL10 family.</text>
</comment>
<dbReference type="Proteomes" id="UP000062475">
    <property type="component" value="Chromosome"/>
</dbReference>
<dbReference type="HAMAP" id="MF_00280">
    <property type="entry name" value="Ribosomal_uL10_arch"/>
    <property type="match status" value="1"/>
</dbReference>
<evidence type="ECO:0000313" key="11">
    <source>
        <dbReference type="EMBL" id="AKV77608.1"/>
    </source>
</evidence>
<dbReference type="Pfam" id="PF17777">
    <property type="entry name" value="RL10P_insert"/>
    <property type="match status" value="1"/>
</dbReference>
<evidence type="ECO:0000313" key="14">
    <source>
        <dbReference type="EMBL" id="AKV84350.1"/>
    </source>
</evidence>
<dbReference type="GO" id="GO:0002181">
    <property type="term" value="P:cytoplasmic translation"/>
    <property type="evidence" value="ECO:0007669"/>
    <property type="project" value="TreeGrafter"/>
</dbReference>
<evidence type="ECO:0000313" key="16">
    <source>
        <dbReference type="Proteomes" id="UP000056255"/>
    </source>
</evidence>
<dbReference type="Proteomes" id="UP000068832">
    <property type="component" value="Chromosome"/>
</dbReference>
<keyword evidence="3 6" id="KW-0694">RNA-binding</keyword>
<evidence type="ECO:0000313" key="19">
    <source>
        <dbReference type="Proteomes" id="UP000062475"/>
    </source>
</evidence>
<dbReference type="Gene3D" id="3.30.70.1730">
    <property type="match status" value="1"/>
</dbReference>
<dbReference type="GO" id="GO:0000027">
    <property type="term" value="P:ribosomal large subunit assembly"/>
    <property type="evidence" value="ECO:0007669"/>
    <property type="project" value="TreeGrafter"/>
</dbReference>
<evidence type="ECO:0000313" key="9">
    <source>
        <dbReference type="EMBL" id="AIM27775.1"/>
    </source>
</evidence>
<feature type="compositionally biased region" description="Basic and acidic residues" evidence="7">
    <location>
        <begin position="300"/>
        <end position="316"/>
    </location>
</feature>
<reference evidence="17 18" key="2">
    <citation type="journal article" date="2015" name="Genome Announc.">
        <title>Complete Genome Sequences of Evolved Arsenate-Resistant Metallosphaera sedula Strains.</title>
        <authorList>
            <person name="Ai C."/>
            <person name="McCarthy S."/>
            <person name="Schackwitz W."/>
            <person name="Martin J."/>
            <person name="Lipzen A."/>
            <person name="Blum P."/>
        </authorList>
    </citation>
    <scope>NUCLEOTIDE SEQUENCE [LARGE SCALE GENOMIC DNA]</scope>
    <source>
        <strain evidence="12 18">ARS120-1</strain>
        <strain evidence="13 17">ARS120-2</strain>
        <strain evidence="10 20">ARS50-1</strain>
        <strain evidence="11 19">ARS50-2</strain>
    </source>
</reference>
<evidence type="ECO:0000313" key="17">
    <source>
        <dbReference type="Proteomes" id="UP000061362"/>
    </source>
</evidence>
<keyword evidence="2 6" id="KW-0699">rRNA-binding</keyword>
<evidence type="ECO:0000256" key="6">
    <source>
        <dbReference type="HAMAP-Rule" id="MF_00280"/>
    </source>
</evidence>
<keyword evidence="4 6" id="KW-0689">Ribosomal protein</keyword>
<protein>
    <recommendedName>
        <fullName evidence="6">Large ribosomal subunit protein uL10</fullName>
    </recommendedName>
    <alternativeName>
        <fullName evidence="6">Acidic ribosomal protein P0 homolog</fullName>
    </alternativeName>
</protein>
<evidence type="ECO:0000313" key="12">
    <source>
        <dbReference type="EMBL" id="AKV79854.1"/>
    </source>
</evidence>
<dbReference type="PANTHER" id="PTHR45699:SF3">
    <property type="entry name" value="LARGE RIBOSOMAL SUBUNIT PROTEIN UL10"/>
    <property type="match status" value="1"/>
</dbReference>
<dbReference type="NCBIfam" id="NF003095">
    <property type="entry name" value="PRK04019.1-1"/>
    <property type="match status" value="1"/>
</dbReference>
<dbReference type="CDD" id="cd05795">
    <property type="entry name" value="Ribosomal_P0_L10e"/>
    <property type="match status" value="1"/>
</dbReference>